<feature type="region of interest" description="Disordered" evidence="1">
    <location>
        <begin position="65"/>
        <end position="103"/>
    </location>
</feature>
<proteinExistence type="predicted"/>
<evidence type="ECO:0000256" key="1">
    <source>
        <dbReference type="SAM" id="MobiDB-lite"/>
    </source>
</evidence>
<dbReference type="AlphaFoldDB" id="A0A3P8ULL1"/>
<name>A0A3P8ULL1_CYNSE</name>
<dbReference type="Proteomes" id="UP000265120">
    <property type="component" value="Chromosome 1"/>
</dbReference>
<evidence type="ECO:0000313" key="3">
    <source>
        <dbReference type="Proteomes" id="UP000265120"/>
    </source>
</evidence>
<reference evidence="2 3" key="1">
    <citation type="journal article" date="2014" name="Nat. Genet.">
        <title>Whole-genome sequence of a flatfish provides insights into ZW sex chromosome evolution and adaptation to a benthic lifestyle.</title>
        <authorList>
            <person name="Chen S."/>
            <person name="Zhang G."/>
            <person name="Shao C."/>
            <person name="Huang Q."/>
            <person name="Liu G."/>
            <person name="Zhang P."/>
            <person name="Song W."/>
            <person name="An N."/>
            <person name="Chalopin D."/>
            <person name="Volff J.N."/>
            <person name="Hong Y."/>
            <person name="Li Q."/>
            <person name="Sha Z."/>
            <person name="Zhou H."/>
            <person name="Xie M."/>
            <person name="Yu Q."/>
            <person name="Liu Y."/>
            <person name="Xiang H."/>
            <person name="Wang N."/>
            <person name="Wu K."/>
            <person name="Yang C."/>
            <person name="Zhou Q."/>
            <person name="Liao X."/>
            <person name="Yang L."/>
            <person name="Hu Q."/>
            <person name="Zhang J."/>
            <person name="Meng L."/>
            <person name="Jin L."/>
            <person name="Tian Y."/>
            <person name="Lian J."/>
            <person name="Yang J."/>
            <person name="Miao G."/>
            <person name="Liu S."/>
            <person name="Liang Z."/>
            <person name="Yan F."/>
            <person name="Li Y."/>
            <person name="Sun B."/>
            <person name="Zhang H."/>
            <person name="Zhang J."/>
            <person name="Zhu Y."/>
            <person name="Du M."/>
            <person name="Zhao Y."/>
            <person name="Schartl M."/>
            <person name="Tang Q."/>
            <person name="Wang J."/>
        </authorList>
    </citation>
    <scope>NUCLEOTIDE SEQUENCE</scope>
</reference>
<dbReference type="Ensembl" id="ENSCSET00000001561.1">
    <property type="protein sequence ID" value="ENSCSEP00000001531.1"/>
    <property type="gene ID" value="ENSCSEG00000001041.1"/>
</dbReference>
<dbReference type="InParanoid" id="A0A3P8ULL1"/>
<accession>A0A3P8ULL1</accession>
<evidence type="ECO:0000313" key="2">
    <source>
        <dbReference type="Ensembl" id="ENSCSEP00000001531.1"/>
    </source>
</evidence>
<sequence length="127" mass="13642">MCVISVLRRTPASVSGSCQDDPVSHHVPCAVTGQPSPGQMPSEGVDNLHLSPFCQEGFDTCAYTPASSTTHTHTHAQQERGSLMSKDSRSDEKGALQTDSSVARGPSAVQRLCLGWRNGVWVWGFPF</sequence>
<protein>
    <submittedName>
        <fullName evidence="2">Uncharacterized protein</fullName>
    </submittedName>
</protein>
<keyword evidence="3" id="KW-1185">Reference proteome</keyword>
<reference evidence="2" key="2">
    <citation type="submission" date="2025-08" db="UniProtKB">
        <authorList>
            <consortium name="Ensembl"/>
        </authorList>
    </citation>
    <scope>IDENTIFICATION</scope>
</reference>
<reference evidence="2" key="3">
    <citation type="submission" date="2025-09" db="UniProtKB">
        <authorList>
            <consortium name="Ensembl"/>
        </authorList>
    </citation>
    <scope>IDENTIFICATION</scope>
</reference>
<organism evidence="2 3">
    <name type="scientific">Cynoglossus semilaevis</name>
    <name type="common">Tongue sole</name>
    <dbReference type="NCBI Taxonomy" id="244447"/>
    <lineage>
        <taxon>Eukaryota</taxon>
        <taxon>Metazoa</taxon>
        <taxon>Chordata</taxon>
        <taxon>Craniata</taxon>
        <taxon>Vertebrata</taxon>
        <taxon>Euteleostomi</taxon>
        <taxon>Actinopterygii</taxon>
        <taxon>Neopterygii</taxon>
        <taxon>Teleostei</taxon>
        <taxon>Neoteleostei</taxon>
        <taxon>Acanthomorphata</taxon>
        <taxon>Carangaria</taxon>
        <taxon>Pleuronectiformes</taxon>
        <taxon>Pleuronectoidei</taxon>
        <taxon>Cynoglossidae</taxon>
        <taxon>Cynoglossinae</taxon>
        <taxon>Cynoglossus</taxon>
    </lineage>
</organism>